<dbReference type="AlphaFoldDB" id="A0A075QXF5"/>
<proteinExistence type="predicted"/>
<gene>
    <name evidence="1" type="ORF">BRLA_c007040</name>
</gene>
<keyword evidence="2" id="KW-1185">Reference proteome</keyword>
<dbReference type="EMBL" id="CP007806">
    <property type="protein sequence ID" value="AIG25062.1"/>
    <property type="molecule type" value="Genomic_DNA"/>
</dbReference>
<dbReference type="Proteomes" id="UP000005850">
    <property type="component" value="Chromosome"/>
</dbReference>
<sequence>MEKLTHFFATLGPKQCECCGQPIAEQAESYMSECLECSEKKYIIVEA</sequence>
<reference evidence="1 2" key="1">
    <citation type="journal article" date="2011" name="J. Bacteriol.">
        <title>Genome sequence of Brevibacillus laterosporus LMG 15441, a pathogen of invertebrates.</title>
        <authorList>
            <person name="Djukic M."/>
            <person name="Poehlein A."/>
            <person name="Thurmer A."/>
            <person name="Daniel R."/>
        </authorList>
    </citation>
    <scope>NUCLEOTIDE SEQUENCE [LARGE SCALE GENOMIC DNA]</scope>
    <source>
        <strain evidence="1 2">LMG 15441</strain>
    </source>
</reference>
<organism evidence="1 2">
    <name type="scientific">Brevibacillus laterosporus LMG 15441</name>
    <dbReference type="NCBI Taxonomy" id="1042163"/>
    <lineage>
        <taxon>Bacteria</taxon>
        <taxon>Bacillati</taxon>
        <taxon>Bacillota</taxon>
        <taxon>Bacilli</taxon>
        <taxon>Bacillales</taxon>
        <taxon>Paenibacillaceae</taxon>
        <taxon>Brevibacillus</taxon>
    </lineage>
</organism>
<dbReference type="InterPro" id="IPR025432">
    <property type="entry name" value="YhfH-like"/>
</dbReference>
<evidence type="ECO:0000313" key="1">
    <source>
        <dbReference type="EMBL" id="AIG25062.1"/>
    </source>
</evidence>
<dbReference type="RefSeq" id="WP_003344066.1">
    <property type="nucleotide sequence ID" value="NZ_CP007806.1"/>
</dbReference>
<protein>
    <submittedName>
        <fullName evidence="1">YhfH-like protein</fullName>
    </submittedName>
</protein>
<dbReference type="HOGENOM" id="CLU_213663_0_0_9"/>
<accession>A0A075QXF5</accession>
<dbReference type="Pfam" id="PF14149">
    <property type="entry name" value="YhfH"/>
    <property type="match status" value="1"/>
</dbReference>
<name>A0A075QXF5_BRELA</name>
<evidence type="ECO:0000313" key="2">
    <source>
        <dbReference type="Proteomes" id="UP000005850"/>
    </source>
</evidence>
<dbReference type="KEGG" id="blr:BRLA_c007040"/>